<gene>
    <name evidence="2" type="ORF">ER308_05975</name>
</gene>
<evidence type="ECO:0008006" key="4">
    <source>
        <dbReference type="Google" id="ProtNLM"/>
    </source>
</evidence>
<feature type="compositionally biased region" description="Acidic residues" evidence="1">
    <location>
        <begin position="374"/>
        <end position="384"/>
    </location>
</feature>
<evidence type="ECO:0000313" key="2">
    <source>
        <dbReference type="EMBL" id="QBI19130.1"/>
    </source>
</evidence>
<dbReference type="PANTHER" id="PTHR30032">
    <property type="entry name" value="N-ACETYLMURAMOYL-L-ALANINE AMIDASE-RELATED"/>
    <property type="match status" value="1"/>
</dbReference>
<dbReference type="EMBL" id="CP036402">
    <property type="protein sequence ID" value="QBI19130.1"/>
    <property type="molecule type" value="Genomic_DNA"/>
</dbReference>
<name>A0A411YD53_9ACTN</name>
<dbReference type="PANTHER" id="PTHR30032:SF8">
    <property type="entry name" value="GERMINATION-SPECIFIC N-ACETYLMURAMOYL-L-ALANINE AMIDASE"/>
    <property type="match status" value="1"/>
</dbReference>
<accession>A0A411YD53</accession>
<dbReference type="AlphaFoldDB" id="A0A411YD53"/>
<dbReference type="InterPro" id="IPR007253">
    <property type="entry name" value="Cell_wall-bd_2"/>
</dbReference>
<keyword evidence="3" id="KW-1185">Reference proteome</keyword>
<reference evidence="2 3" key="1">
    <citation type="submission" date="2019-01" db="EMBL/GenBank/DDBJ databases">
        <title>Egibacter rhizosphaerae EGI 80759T.</title>
        <authorList>
            <person name="Chen D.-D."/>
            <person name="Tian Y."/>
            <person name="Jiao J.-Y."/>
            <person name="Zhang X.-T."/>
            <person name="Zhang Y.-G."/>
            <person name="Zhang Y."/>
            <person name="Xiao M."/>
            <person name="Shu W.-S."/>
            <person name="Li W.-J."/>
        </authorList>
    </citation>
    <scope>NUCLEOTIDE SEQUENCE [LARGE SCALE GENOMIC DNA]</scope>
    <source>
        <strain evidence="2 3">EGI 80759</strain>
    </source>
</reference>
<proteinExistence type="predicted"/>
<dbReference type="KEGG" id="erz:ER308_05975"/>
<dbReference type="Pfam" id="PF04122">
    <property type="entry name" value="CW_binding_2"/>
    <property type="match status" value="3"/>
</dbReference>
<dbReference type="OrthoDB" id="4851366at2"/>
<feature type="region of interest" description="Disordered" evidence="1">
    <location>
        <begin position="352"/>
        <end position="422"/>
    </location>
</feature>
<protein>
    <recommendedName>
        <fullName evidence="4">Cell wall-binding repeat-containing protein</fullName>
    </recommendedName>
</protein>
<organism evidence="2 3">
    <name type="scientific">Egibacter rhizosphaerae</name>
    <dbReference type="NCBI Taxonomy" id="1670831"/>
    <lineage>
        <taxon>Bacteria</taxon>
        <taxon>Bacillati</taxon>
        <taxon>Actinomycetota</taxon>
        <taxon>Nitriliruptoria</taxon>
        <taxon>Egibacterales</taxon>
        <taxon>Egibacteraceae</taxon>
        <taxon>Egibacter</taxon>
    </lineage>
</organism>
<evidence type="ECO:0000256" key="1">
    <source>
        <dbReference type="SAM" id="MobiDB-lite"/>
    </source>
</evidence>
<dbReference type="InterPro" id="IPR051922">
    <property type="entry name" value="Bact_Sporulation_Assoc"/>
</dbReference>
<dbReference type="RefSeq" id="WP_131154127.1">
    <property type="nucleotide sequence ID" value="NZ_CP036402.1"/>
</dbReference>
<dbReference type="Proteomes" id="UP000291469">
    <property type="component" value="Chromosome"/>
</dbReference>
<dbReference type="Gene3D" id="3.40.50.12090">
    <property type="match status" value="1"/>
</dbReference>
<evidence type="ECO:0000313" key="3">
    <source>
        <dbReference type="Proteomes" id="UP000291469"/>
    </source>
</evidence>
<sequence>MDPTPPRRIAPAGPLTAIALLALALVLLDVANVRADEHDEDETPAPEVGETLEIERLGGDDRFATAILAAERAHPDGSEQAVMATGRDFADALVATVRSASLDAPLLLLPDRLRDDDRDALDGLGIERAVVAGGVTPVPYITEVDLARADVELTRVAGVTRYDTAARLATEDATAGEGGAQVVIASGEDFADAVTGSAIAAADQTPLLLTRRDALPDDTAAAIDRLGPDGTVVVGGTAAVADGVMDQLPDARRVAGDDRVATSVAAARERLDEGTDPSEVVVASGRSFPDALSAGALAASADAPLLLVEPAADPGGAAVEFVREHAAAIERLVVVGGPSAVPEQALGALEEAAGDGAAAEARHDETDANGQTDGDAEGDEESGNTEDTGNAEHEEGDEESGNTGDTGDTGEREPGAEEQADE</sequence>